<keyword evidence="3" id="KW-1185">Reference proteome</keyword>
<dbReference type="EMBL" id="NRRL01000068">
    <property type="protein sequence ID" value="MBK1669959.1"/>
    <property type="molecule type" value="Genomic_DNA"/>
</dbReference>
<feature type="compositionally biased region" description="Gly residues" evidence="1">
    <location>
        <begin position="374"/>
        <end position="407"/>
    </location>
</feature>
<evidence type="ECO:0000313" key="3">
    <source>
        <dbReference type="Proteomes" id="UP001296873"/>
    </source>
</evidence>
<comment type="caution">
    <text evidence="2">The sequence shown here is derived from an EMBL/GenBank/DDBJ whole genome shotgun (WGS) entry which is preliminary data.</text>
</comment>
<gene>
    <name evidence="2" type="ORF">CKO28_18145</name>
</gene>
<feature type="region of interest" description="Disordered" evidence="1">
    <location>
        <begin position="363"/>
        <end position="419"/>
    </location>
</feature>
<protein>
    <submittedName>
        <fullName evidence="2">Uncharacterized protein</fullName>
    </submittedName>
</protein>
<name>A0ABS1DID5_9PROT</name>
<reference evidence="2 3" key="1">
    <citation type="journal article" date="2020" name="Microorganisms">
        <title>Osmotic Adaptation and Compatible Solute Biosynthesis of Phototrophic Bacteria as Revealed from Genome Analyses.</title>
        <authorList>
            <person name="Imhoff J.F."/>
            <person name="Rahn T."/>
            <person name="Kunzel S."/>
            <person name="Keller A."/>
            <person name="Neulinger S.C."/>
        </authorList>
    </citation>
    <scope>NUCLEOTIDE SEQUENCE [LARGE SCALE GENOMIC DNA]</scope>
    <source>
        <strain evidence="2 3">DSM 9895</strain>
    </source>
</reference>
<dbReference type="Proteomes" id="UP001296873">
    <property type="component" value="Unassembled WGS sequence"/>
</dbReference>
<evidence type="ECO:0000313" key="2">
    <source>
        <dbReference type="EMBL" id="MBK1669959.1"/>
    </source>
</evidence>
<evidence type="ECO:0000256" key="1">
    <source>
        <dbReference type="SAM" id="MobiDB-lite"/>
    </source>
</evidence>
<feature type="region of interest" description="Disordered" evidence="1">
    <location>
        <begin position="135"/>
        <end position="159"/>
    </location>
</feature>
<accession>A0ABS1DID5</accession>
<organism evidence="2 3">
    <name type="scientific">Rhodovibrio sodomensis</name>
    <dbReference type="NCBI Taxonomy" id="1088"/>
    <lineage>
        <taxon>Bacteria</taxon>
        <taxon>Pseudomonadati</taxon>
        <taxon>Pseudomonadota</taxon>
        <taxon>Alphaproteobacteria</taxon>
        <taxon>Rhodospirillales</taxon>
        <taxon>Rhodovibrionaceae</taxon>
        <taxon>Rhodovibrio</taxon>
    </lineage>
</organism>
<sequence>MRMAMRAGMKPDEANQFVRNGIAAYRGSQPIVQGIGYASDPKGYTLGVNDAISPEDREGVAARNQQNNLGQIYAEAAASPLTVGEGDMVVPGAGDPRGSAGPIYGRDTASTAEAGLINRAAGGEQLNDQQAAIAGADGSAGPNKQRIALRGPNGDQRSGYFDPGAGTYHFATGERVPEGWQAYNQPQPQGSNEELGFESSELKSTRQEILNRRSATKQAVATVDEISGRLQQAEDPAQIVGIVGSASGLLNDMAAQAKAAMRLTGTEIEAPGDAAAYEGTFRELGIENRQMQAAFLDLAYSIAQSRESGRLTEADISRALRTVGANAQDPVAMSQVLQSARNRLVRNYQIYEGTAREMYGDRLNVDPWRPKGGQPQGGPAGASPAPGGGQGGGGASGQPGTGGGNGGVPVIDLDGNRIE</sequence>
<proteinExistence type="predicted"/>